<dbReference type="GO" id="GO:0009113">
    <property type="term" value="P:purine nucleobase biosynthetic process"/>
    <property type="evidence" value="ECO:0007669"/>
    <property type="project" value="InterPro"/>
</dbReference>
<dbReference type="InterPro" id="IPR020559">
    <property type="entry name" value="PRibGlycinamide_synth_CS"/>
</dbReference>
<keyword evidence="7 15" id="KW-0547">Nucleotide-binding</keyword>
<dbReference type="AlphaFoldDB" id="E2ZL59"/>
<keyword evidence="5 14" id="KW-0436">Ligase</keyword>
<evidence type="ECO:0000256" key="8">
    <source>
        <dbReference type="ARBA" id="ARBA00022755"/>
    </source>
</evidence>
<comment type="similarity">
    <text evidence="11 14">Belongs to the GARS family.</text>
</comment>
<dbReference type="GO" id="GO:0046872">
    <property type="term" value="F:metal ion binding"/>
    <property type="evidence" value="ECO:0007669"/>
    <property type="project" value="UniProtKB-KW"/>
</dbReference>
<dbReference type="GO" id="GO:0006189">
    <property type="term" value="P:'de novo' IMP biosynthetic process"/>
    <property type="evidence" value="ECO:0007669"/>
    <property type="project" value="UniProtKB-UniRule"/>
</dbReference>
<dbReference type="Proteomes" id="UP000006028">
    <property type="component" value="Unassembled WGS sequence"/>
</dbReference>
<dbReference type="PANTHER" id="PTHR43472">
    <property type="entry name" value="PHOSPHORIBOSYLAMINE--GLYCINE LIGASE"/>
    <property type="match status" value="1"/>
</dbReference>
<dbReference type="InterPro" id="IPR037123">
    <property type="entry name" value="PRibGlycinamide_synth_C_sf"/>
</dbReference>
<proteinExistence type="inferred from homology"/>
<dbReference type="InterPro" id="IPR011054">
    <property type="entry name" value="Rudment_hybrid_motif"/>
</dbReference>
<evidence type="ECO:0000256" key="2">
    <source>
        <dbReference type="ARBA" id="ARBA00001946"/>
    </source>
</evidence>
<comment type="cofactor">
    <cofactor evidence="2">
        <name>Mg(2+)</name>
        <dbReference type="ChEBI" id="CHEBI:18420"/>
    </cofactor>
</comment>
<organism evidence="17 18">
    <name type="scientific">Faecalibacterium cf. prausnitzii KLE1255</name>
    <dbReference type="NCBI Taxonomy" id="748224"/>
    <lineage>
        <taxon>Bacteria</taxon>
        <taxon>Bacillati</taxon>
        <taxon>Bacillota</taxon>
        <taxon>Clostridia</taxon>
        <taxon>Eubacteriales</taxon>
        <taxon>Oscillospiraceae</taxon>
        <taxon>Faecalibacterium</taxon>
    </lineage>
</organism>
<dbReference type="PROSITE" id="PS50975">
    <property type="entry name" value="ATP_GRASP"/>
    <property type="match status" value="1"/>
</dbReference>
<gene>
    <name evidence="14 17" type="primary">purD</name>
    <name evidence="17" type="ORF">HMPREF9436_02416</name>
</gene>
<dbReference type="InterPro" id="IPR020562">
    <property type="entry name" value="PRibGlycinamide_synth_N"/>
</dbReference>
<dbReference type="PROSITE" id="PS00184">
    <property type="entry name" value="GARS"/>
    <property type="match status" value="1"/>
</dbReference>
<dbReference type="HOGENOM" id="CLU_027420_3_1_9"/>
<protein>
    <recommendedName>
        <fullName evidence="4 14">Phosphoribosylamine--glycine ligase</fullName>
        <ecNumber evidence="4 14">6.3.4.13</ecNumber>
    </recommendedName>
    <alternativeName>
        <fullName evidence="14">GARS</fullName>
    </alternativeName>
    <alternativeName>
        <fullName evidence="12 14">Glycinamide ribonucleotide synthetase</fullName>
    </alternativeName>
    <alternativeName>
        <fullName evidence="13 14">Phosphoribosylglycinamide synthetase</fullName>
    </alternativeName>
</protein>
<keyword evidence="9 15" id="KW-0067">ATP-binding</keyword>
<evidence type="ECO:0000256" key="14">
    <source>
        <dbReference type="HAMAP-Rule" id="MF_00138"/>
    </source>
</evidence>
<dbReference type="SUPFAM" id="SSF52440">
    <property type="entry name" value="PreATP-grasp domain"/>
    <property type="match status" value="1"/>
</dbReference>
<dbReference type="Gene3D" id="3.30.1490.20">
    <property type="entry name" value="ATP-grasp fold, A domain"/>
    <property type="match status" value="1"/>
</dbReference>
<keyword evidence="8 14" id="KW-0658">Purine biosynthesis</keyword>
<name>E2ZL59_9FIRM</name>
<reference evidence="17 18" key="1">
    <citation type="submission" date="2010-08" db="EMBL/GenBank/DDBJ databases">
        <authorList>
            <person name="Weinstock G."/>
            <person name="Sodergren E."/>
            <person name="Clifton S."/>
            <person name="Fulton L."/>
            <person name="Fulton B."/>
            <person name="Courtney L."/>
            <person name="Fronick C."/>
            <person name="Harrison M."/>
            <person name="Strong C."/>
            <person name="Farmer C."/>
            <person name="Delahaunty K."/>
            <person name="Markovic C."/>
            <person name="Hall O."/>
            <person name="Minx P."/>
            <person name="Tomlinson C."/>
            <person name="Mitreva M."/>
            <person name="Hou S."/>
            <person name="Chen J."/>
            <person name="Wollam A."/>
            <person name="Pepin K.H."/>
            <person name="Johnson M."/>
            <person name="Bhonagiri V."/>
            <person name="Zhang X."/>
            <person name="Suruliraj S."/>
            <person name="Warren W."/>
            <person name="Chinwalla A."/>
            <person name="Mardis E.R."/>
            <person name="Wilson R.K."/>
        </authorList>
    </citation>
    <scope>NUCLEOTIDE SEQUENCE [LARGE SCALE GENOMIC DNA]</scope>
    <source>
        <strain evidence="17 18">KLE1255</strain>
    </source>
</reference>
<evidence type="ECO:0000256" key="7">
    <source>
        <dbReference type="ARBA" id="ARBA00022741"/>
    </source>
</evidence>
<dbReference type="SMART" id="SM01210">
    <property type="entry name" value="GARS_C"/>
    <property type="match status" value="1"/>
</dbReference>
<evidence type="ECO:0000256" key="6">
    <source>
        <dbReference type="ARBA" id="ARBA00022723"/>
    </source>
</evidence>
<dbReference type="STRING" id="748224.HMPREF9436_02416"/>
<dbReference type="EC" id="6.3.4.13" evidence="4 14"/>
<comment type="caution">
    <text evidence="17">The sequence shown here is derived from an EMBL/GenBank/DDBJ whole genome shotgun (WGS) entry which is preliminary data.</text>
</comment>
<evidence type="ECO:0000256" key="1">
    <source>
        <dbReference type="ARBA" id="ARBA00001936"/>
    </source>
</evidence>
<dbReference type="UniPathway" id="UPA00074">
    <property type="reaction ID" value="UER00125"/>
</dbReference>
<dbReference type="InterPro" id="IPR000115">
    <property type="entry name" value="PRibGlycinamide_synth"/>
</dbReference>
<dbReference type="PANTHER" id="PTHR43472:SF1">
    <property type="entry name" value="PHOSPHORIBOSYLAMINE--GLYCINE LIGASE, CHLOROPLASTIC"/>
    <property type="match status" value="1"/>
</dbReference>
<feature type="domain" description="ATP-grasp" evidence="16">
    <location>
        <begin position="116"/>
        <end position="323"/>
    </location>
</feature>
<comment type="catalytic activity">
    <reaction evidence="14">
        <text>5-phospho-beta-D-ribosylamine + glycine + ATP = N(1)-(5-phospho-beta-D-ribosyl)glycinamide + ADP + phosphate + H(+)</text>
        <dbReference type="Rhea" id="RHEA:17453"/>
        <dbReference type="ChEBI" id="CHEBI:15378"/>
        <dbReference type="ChEBI" id="CHEBI:30616"/>
        <dbReference type="ChEBI" id="CHEBI:43474"/>
        <dbReference type="ChEBI" id="CHEBI:57305"/>
        <dbReference type="ChEBI" id="CHEBI:58681"/>
        <dbReference type="ChEBI" id="CHEBI:143788"/>
        <dbReference type="ChEBI" id="CHEBI:456216"/>
        <dbReference type="EC" id="6.3.4.13"/>
    </reaction>
</comment>
<evidence type="ECO:0000256" key="13">
    <source>
        <dbReference type="ARBA" id="ARBA00042864"/>
    </source>
</evidence>
<comment type="cofactor">
    <cofactor evidence="1">
        <name>Mn(2+)</name>
        <dbReference type="ChEBI" id="CHEBI:29035"/>
    </cofactor>
</comment>
<dbReference type="InterPro" id="IPR020561">
    <property type="entry name" value="PRibGlycinamid_synth_ATP-grasp"/>
</dbReference>
<dbReference type="InterPro" id="IPR020560">
    <property type="entry name" value="PRibGlycinamide_synth_C-dom"/>
</dbReference>
<evidence type="ECO:0000313" key="18">
    <source>
        <dbReference type="Proteomes" id="UP000006028"/>
    </source>
</evidence>
<accession>E2ZL59</accession>
<evidence type="ECO:0000256" key="5">
    <source>
        <dbReference type="ARBA" id="ARBA00022598"/>
    </source>
</evidence>
<dbReference type="EMBL" id="AECU01000182">
    <property type="protein sequence ID" value="EFQ06085.1"/>
    <property type="molecule type" value="Genomic_DNA"/>
</dbReference>
<evidence type="ECO:0000256" key="15">
    <source>
        <dbReference type="PROSITE-ProRule" id="PRU00409"/>
    </source>
</evidence>
<dbReference type="SMART" id="SM01209">
    <property type="entry name" value="GARS_A"/>
    <property type="match status" value="1"/>
</dbReference>
<dbReference type="eggNOG" id="COG0151">
    <property type="taxonomic scope" value="Bacteria"/>
</dbReference>
<evidence type="ECO:0000259" key="16">
    <source>
        <dbReference type="PROSITE" id="PS50975"/>
    </source>
</evidence>
<dbReference type="InterPro" id="IPR016185">
    <property type="entry name" value="PreATP-grasp_dom_sf"/>
</dbReference>
<dbReference type="SUPFAM" id="SSF56059">
    <property type="entry name" value="Glutathione synthetase ATP-binding domain-like"/>
    <property type="match status" value="1"/>
</dbReference>
<keyword evidence="10" id="KW-0464">Manganese</keyword>
<dbReference type="NCBIfam" id="TIGR00877">
    <property type="entry name" value="purD"/>
    <property type="match status" value="1"/>
</dbReference>
<dbReference type="Gene3D" id="3.40.50.20">
    <property type="match status" value="1"/>
</dbReference>
<dbReference type="HAMAP" id="MF_00138">
    <property type="entry name" value="GARS"/>
    <property type="match status" value="1"/>
</dbReference>
<dbReference type="GO" id="GO:0005524">
    <property type="term" value="F:ATP binding"/>
    <property type="evidence" value="ECO:0007669"/>
    <property type="project" value="UniProtKB-UniRule"/>
</dbReference>
<evidence type="ECO:0000256" key="9">
    <source>
        <dbReference type="ARBA" id="ARBA00022840"/>
    </source>
</evidence>
<comment type="pathway">
    <text evidence="3 14">Purine metabolism; IMP biosynthesis via de novo pathway; N(1)-(5-phospho-D-ribosyl)glycinamide from 5-phospho-alpha-D-ribose 1-diphosphate: step 2/2.</text>
</comment>
<evidence type="ECO:0000256" key="3">
    <source>
        <dbReference type="ARBA" id="ARBA00005174"/>
    </source>
</evidence>
<evidence type="ECO:0000256" key="4">
    <source>
        <dbReference type="ARBA" id="ARBA00013255"/>
    </source>
</evidence>
<dbReference type="Gene3D" id="3.90.600.10">
    <property type="entry name" value="Phosphoribosylglycinamide synthetase, C-terminal domain"/>
    <property type="match status" value="1"/>
</dbReference>
<dbReference type="InterPro" id="IPR011761">
    <property type="entry name" value="ATP-grasp"/>
</dbReference>
<evidence type="ECO:0000313" key="17">
    <source>
        <dbReference type="EMBL" id="EFQ06085.1"/>
    </source>
</evidence>
<evidence type="ECO:0000256" key="11">
    <source>
        <dbReference type="ARBA" id="ARBA00038345"/>
    </source>
</evidence>
<dbReference type="GO" id="GO:0004637">
    <property type="term" value="F:phosphoribosylamine-glycine ligase activity"/>
    <property type="evidence" value="ECO:0007669"/>
    <property type="project" value="UniProtKB-UniRule"/>
</dbReference>
<keyword evidence="6" id="KW-0479">Metal-binding</keyword>
<dbReference type="SUPFAM" id="SSF51246">
    <property type="entry name" value="Rudiment single hybrid motif"/>
    <property type="match status" value="1"/>
</dbReference>
<evidence type="ECO:0000256" key="12">
    <source>
        <dbReference type="ARBA" id="ARBA00042242"/>
    </source>
</evidence>
<dbReference type="FunFam" id="3.30.470.20:FF:000018">
    <property type="entry name" value="Trifunctional purine biosynthetic protein adenosine-3"/>
    <property type="match status" value="1"/>
</dbReference>
<sequence length="441" mass="47012">MHREGAIMKKKILVVGGGGREHAIIKALKKSPDCGEIWCAPGNGGISYDAKCKNIKSTDVDTMVGFAVEEKFDYVVVAQDDPLALGMVDALAAVGIPAFGPDKAAARIEASKVFSKDLMKKYGIPTAKYETFDDPAKVMEYIKAEGKYPVVIKADGLALGKGVLICENEQQAADGVKEIMLDKKFGASGNHVVVEEFLTGPEVSVLSFTDGKVVKPMVSSMDHKRANDHDTGLNTGGMGTIAPNPYYTPEVAAECMEKIFLPTIKAMNAEGCPFKGCLYFGLMLTPDSPKVIEYNCRFGDPETQVVLPLLEGDLLHIMQACTNGTLENEEVKFSDGAAACVILASGGYPVAYEKGKPITGLVDGQLPGEENVTVYHSGTAITEDGTLVTAGGRVLGVTATGPRLTNALSHAYEAAEKISFEKLHKRSDIGLRALKALAEKQ</sequence>
<dbReference type="Pfam" id="PF02843">
    <property type="entry name" value="GARS_C"/>
    <property type="match status" value="1"/>
</dbReference>
<dbReference type="InterPro" id="IPR013815">
    <property type="entry name" value="ATP_grasp_subdomain_1"/>
</dbReference>
<dbReference type="Pfam" id="PF02844">
    <property type="entry name" value="GARS_N"/>
    <property type="match status" value="1"/>
</dbReference>
<evidence type="ECO:0000256" key="10">
    <source>
        <dbReference type="ARBA" id="ARBA00023211"/>
    </source>
</evidence>
<dbReference type="Pfam" id="PF01071">
    <property type="entry name" value="GARS_A"/>
    <property type="match status" value="1"/>
</dbReference>
<dbReference type="Gene3D" id="3.30.470.20">
    <property type="entry name" value="ATP-grasp fold, B domain"/>
    <property type="match status" value="1"/>
</dbReference>